<evidence type="ECO:0000313" key="3">
    <source>
        <dbReference type="Proteomes" id="UP000286134"/>
    </source>
</evidence>
<sequence length="37" mass="3850">MRSVALAFVSTLLLSPISVLATYGDDHAVSKVSKGSK</sequence>
<feature type="non-terminal residue" evidence="2">
    <location>
        <position position="37"/>
    </location>
</feature>
<proteinExistence type="predicted"/>
<keyword evidence="1" id="KW-0732">Signal</keyword>
<evidence type="ECO:0000256" key="1">
    <source>
        <dbReference type="SAM" id="SignalP"/>
    </source>
</evidence>
<organism evidence="2 3">
    <name type="scientific">Erysiphe neolycopersici</name>
    <dbReference type="NCBI Taxonomy" id="212602"/>
    <lineage>
        <taxon>Eukaryota</taxon>
        <taxon>Fungi</taxon>
        <taxon>Dikarya</taxon>
        <taxon>Ascomycota</taxon>
        <taxon>Pezizomycotina</taxon>
        <taxon>Leotiomycetes</taxon>
        <taxon>Erysiphales</taxon>
        <taxon>Erysiphaceae</taxon>
        <taxon>Erysiphe</taxon>
    </lineage>
</organism>
<accession>A0A420I7Q7</accession>
<dbReference type="Proteomes" id="UP000286134">
    <property type="component" value="Unassembled WGS sequence"/>
</dbReference>
<gene>
    <name evidence="2" type="ORF">OnM2_004043</name>
</gene>
<dbReference type="EMBL" id="MCFK01000440">
    <property type="protein sequence ID" value="RKF65688.1"/>
    <property type="molecule type" value="Genomic_DNA"/>
</dbReference>
<feature type="chain" id="PRO_5019551336" evidence="1">
    <location>
        <begin position="22"/>
        <end position="37"/>
    </location>
</feature>
<feature type="signal peptide" evidence="1">
    <location>
        <begin position="1"/>
        <end position="21"/>
    </location>
</feature>
<dbReference type="AlphaFoldDB" id="A0A420I7Q7"/>
<comment type="caution">
    <text evidence="2">The sequence shown here is derived from an EMBL/GenBank/DDBJ whole genome shotgun (WGS) entry which is preliminary data.</text>
</comment>
<keyword evidence="3" id="KW-1185">Reference proteome</keyword>
<reference evidence="2 3" key="1">
    <citation type="journal article" date="2018" name="BMC Genomics">
        <title>Comparative genome analyses reveal sequence features reflecting distinct modes of host-adaptation between dicot and monocot powdery mildew.</title>
        <authorList>
            <person name="Wu Y."/>
            <person name="Ma X."/>
            <person name="Pan Z."/>
            <person name="Kale S.D."/>
            <person name="Song Y."/>
            <person name="King H."/>
            <person name="Zhang Q."/>
            <person name="Presley C."/>
            <person name="Deng X."/>
            <person name="Wei C.I."/>
            <person name="Xiao S."/>
        </authorList>
    </citation>
    <scope>NUCLEOTIDE SEQUENCE [LARGE SCALE GENOMIC DNA]</scope>
    <source>
        <strain evidence="2">UMSG2</strain>
    </source>
</reference>
<name>A0A420I7Q7_9PEZI</name>
<protein>
    <submittedName>
        <fullName evidence="2">Uncharacterized protein</fullName>
    </submittedName>
</protein>
<evidence type="ECO:0000313" key="2">
    <source>
        <dbReference type="EMBL" id="RKF65688.1"/>
    </source>
</evidence>